<reference evidence="2 3" key="1">
    <citation type="submission" date="2018-12" db="EMBL/GenBank/DDBJ databases">
        <authorList>
            <consortium name="Pathogen Informatics"/>
        </authorList>
    </citation>
    <scope>NUCLEOTIDE SEQUENCE [LARGE SCALE GENOMIC DNA]</scope>
    <source>
        <strain evidence="2 3">NCTC6754</strain>
    </source>
</reference>
<dbReference type="InterPro" id="IPR001900">
    <property type="entry name" value="RNase_II/R"/>
</dbReference>
<name>A0A447TP23_SALET</name>
<sequence>MRKKRGGGWRLWVAIADVSYYVRPPTPLDREARNRGTSVYFPSQVVPMLPEVLSNGLCSLNPQVDRLCMVCEMTISAKGRLTGYKFYEAVMSSHARLTYTKSLAYAAGRSGSA</sequence>
<dbReference type="Proteomes" id="UP000269208">
    <property type="component" value="Chromosome"/>
</dbReference>
<proteinExistence type="predicted"/>
<keyword evidence="2" id="KW-0378">Hydrolase</keyword>
<feature type="domain" description="RNB" evidence="1">
    <location>
        <begin position="2"/>
        <end position="111"/>
    </location>
</feature>
<organism evidence="2 3">
    <name type="scientific">Salmonella enterica I</name>
    <dbReference type="NCBI Taxonomy" id="59201"/>
    <lineage>
        <taxon>Bacteria</taxon>
        <taxon>Pseudomonadati</taxon>
        <taxon>Pseudomonadota</taxon>
        <taxon>Gammaproteobacteria</taxon>
        <taxon>Enterobacterales</taxon>
        <taxon>Enterobacteriaceae</taxon>
        <taxon>Salmonella</taxon>
    </lineage>
</organism>
<gene>
    <name evidence="2" type="primary">rnr_3</name>
    <name evidence="2" type="ORF">NCTC6754_00835</name>
</gene>
<evidence type="ECO:0000313" key="2">
    <source>
        <dbReference type="EMBL" id="VEB51140.1"/>
    </source>
</evidence>
<protein>
    <submittedName>
        <fullName evidence="2">Ribonuclease R (RNase R)</fullName>
        <ecNumber evidence="2">3.1.-.-</ecNumber>
        <ecNumber evidence="2">3.1.13.1</ecNumber>
    </submittedName>
</protein>
<dbReference type="PANTHER" id="PTHR23355">
    <property type="entry name" value="RIBONUCLEASE"/>
    <property type="match status" value="1"/>
</dbReference>
<dbReference type="GO" id="GO:0003723">
    <property type="term" value="F:RNA binding"/>
    <property type="evidence" value="ECO:0007669"/>
    <property type="project" value="InterPro"/>
</dbReference>
<dbReference type="EC" id="3.1.13.1" evidence="2"/>
<dbReference type="Pfam" id="PF00773">
    <property type="entry name" value="RNB"/>
    <property type="match status" value="1"/>
</dbReference>
<dbReference type="PANTHER" id="PTHR23355:SF9">
    <property type="entry name" value="DIS3-LIKE EXONUCLEASE 2"/>
    <property type="match status" value="1"/>
</dbReference>
<dbReference type="GO" id="GO:0005829">
    <property type="term" value="C:cytosol"/>
    <property type="evidence" value="ECO:0007669"/>
    <property type="project" value="TreeGrafter"/>
</dbReference>
<dbReference type="EC" id="3.1.-.-" evidence="2"/>
<dbReference type="SUPFAM" id="SSF50249">
    <property type="entry name" value="Nucleic acid-binding proteins"/>
    <property type="match status" value="1"/>
</dbReference>
<dbReference type="InterPro" id="IPR050180">
    <property type="entry name" value="RNR_Ribonuclease"/>
</dbReference>
<dbReference type="AlphaFoldDB" id="A0A447TP23"/>
<dbReference type="GO" id="GO:0006402">
    <property type="term" value="P:mRNA catabolic process"/>
    <property type="evidence" value="ECO:0007669"/>
    <property type="project" value="TreeGrafter"/>
</dbReference>
<dbReference type="EMBL" id="LR134190">
    <property type="protein sequence ID" value="VEB51140.1"/>
    <property type="molecule type" value="Genomic_DNA"/>
</dbReference>
<evidence type="ECO:0000259" key="1">
    <source>
        <dbReference type="SMART" id="SM00955"/>
    </source>
</evidence>
<evidence type="ECO:0000313" key="3">
    <source>
        <dbReference type="Proteomes" id="UP000269208"/>
    </source>
</evidence>
<accession>A0A447TP23</accession>
<dbReference type="GO" id="GO:0008859">
    <property type="term" value="F:exoribonuclease II activity"/>
    <property type="evidence" value="ECO:0007669"/>
    <property type="project" value="UniProtKB-EC"/>
</dbReference>
<dbReference type="SMART" id="SM00955">
    <property type="entry name" value="RNB"/>
    <property type="match status" value="1"/>
</dbReference>
<dbReference type="InterPro" id="IPR012340">
    <property type="entry name" value="NA-bd_OB-fold"/>
</dbReference>